<feature type="domain" description="STICHEL DnaA-N-like alpha-beta" evidence="3">
    <location>
        <begin position="744"/>
        <end position="826"/>
    </location>
</feature>
<dbReference type="SUPFAM" id="SSF48019">
    <property type="entry name" value="post-AAA+ oligomerization domain-like"/>
    <property type="match status" value="1"/>
</dbReference>
<evidence type="ECO:0000313" key="4">
    <source>
        <dbReference type="EMBL" id="KAG6516895.1"/>
    </source>
</evidence>
<protein>
    <recommendedName>
        <fullName evidence="3">STICHEL DnaA-N-like alpha-beta domain-containing protein</fullName>
    </recommendedName>
</protein>
<evidence type="ECO:0000256" key="1">
    <source>
        <dbReference type="ARBA" id="ARBA00023054"/>
    </source>
</evidence>
<dbReference type="CDD" id="cd00009">
    <property type="entry name" value="AAA"/>
    <property type="match status" value="1"/>
</dbReference>
<dbReference type="SUPFAM" id="SSF52540">
    <property type="entry name" value="P-loop containing nucleoside triphosphate hydrolases"/>
    <property type="match status" value="1"/>
</dbReference>
<dbReference type="PANTHER" id="PTHR11669">
    <property type="entry name" value="REPLICATION FACTOR C / DNA POLYMERASE III GAMMA-TAU SUBUNIT"/>
    <property type="match status" value="1"/>
</dbReference>
<feature type="compositionally biased region" description="Pro residues" evidence="2">
    <location>
        <begin position="23"/>
        <end position="32"/>
    </location>
</feature>
<dbReference type="Proteomes" id="UP000734854">
    <property type="component" value="Unassembled WGS sequence"/>
</dbReference>
<dbReference type="GO" id="GO:0003689">
    <property type="term" value="F:DNA clamp loader activity"/>
    <property type="evidence" value="ECO:0007669"/>
    <property type="project" value="TreeGrafter"/>
</dbReference>
<keyword evidence="1" id="KW-0175">Coiled coil</keyword>
<dbReference type="InterPro" id="IPR050238">
    <property type="entry name" value="DNA_Rep/Repair_Clamp_Loader"/>
</dbReference>
<evidence type="ECO:0000259" key="3">
    <source>
        <dbReference type="Pfam" id="PF23007"/>
    </source>
</evidence>
<evidence type="ECO:0000256" key="2">
    <source>
        <dbReference type="SAM" id="MobiDB-lite"/>
    </source>
</evidence>
<dbReference type="PANTHER" id="PTHR11669:SF0">
    <property type="entry name" value="PROTEIN STICHEL-LIKE 2"/>
    <property type="match status" value="1"/>
</dbReference>
<dbReference type="InterPro" id="IPR008921">
    <property type="entry name" value="DNA_pol3_clamp-load_cplx_C"/>
</dbReference>
<feature type="region of interest" description="Disordered" evidence="2">
    <location>
        <begin position="1"/>
        <end position="36"/>
    </location>
</feature>
<dbReference type="InterPro" id="IPR054506">
    <property type="entry name" value="DnaA_N-like_STI"/>
</dbReference>
<evidence type="ECO:0000313" key="5">
    <source>
        <dbReference type="Proteomes" id="UP000734854"/>
    </source>
</evidence>
<name>A0A8J5HGB8_ZINOF</name>
<dbReference type="NCBIfam" id="TIGR02397">
    <property type="entry name" value="dnaX_nterm"/>
    <property type="match status" value="1"/>
</dbReference>
<dbReference type="GO" id="GO:0005524">
    <property type="term" value="F:ATP binding"/>
    <property type="evidence" value="ECO:0007669"/>
    <property type="project" value="InterPro"/>
</dbReference>
<keyword evidence="5" id="KW-1185">Reference proteome</keyword>
<dbReference type="AlphaFoldDB" id="A0A8J5HGB8"/>
<dbReference type="Gene3D" id="3.40.50.300">
    <property type="entry name" value="P-loop containing nucleotide triphosphate hydrolases"/>
    <property type="match status" value="1"/>
</dbReference>
<dbReference type="GO" id="GO:0009360">
    <property type="term" value="C:DNA polymerase III complex"/>
    <property type="evidence" value="ECO:0007669"/>
    <property type="project" value="InterPro"/>
</dbReference>
<reference evidence="4 5" key="1">
    <citation type="submission" date="2020-08" db="EMBL/GenBank/DDBJ databases">
        <title>Plant Genome Project.</title>
        <authorList>
            <person name="Zhang R.-G."/>
        </authorList>
    </citation>
    <scope>NUCLEOTIDE SEQUENCE [LARGE SCALE GENOMIC DNA]</scope>
    <source>
        <tissue evidence="4">Rhizome</tissue>
    </source>
</reference>
<dbReference type="Pfam" id="PF21960">
    <property type="entry name" value="RCF1-5-like_lid"/>
    <property type="match status" value="1"/>
</dbReference>
<dbReference type="Pfam" id="PF13177">
    <property type="entry name" value="DNA_pol3_delta2"/>
    <property type="match status" value="1"/>
</dbReference>
<proteinExistence type="predicted"/>
<dbReference type="GO" id="GO:0003887">
    <property type="term" value="F:DNA-directed DNA polymerase activity"/>
    <property type="evidence" value="ECO:0007669"/>
    <property type="project" value="InterPro"/>
</dbReference>
<dbReference type="GO" id="GO:0006281">
    <property type="term" value="P:DNA repair"/>
    <property type="evidence" value="ECO:0007669"/>
    <property type="project" value="TreeGrafter"/>
</dbReference>
<dbReference type="GO" id="GO:0003677">
    <property type="term" value="F:DNA binding"/>
    <property type="evidence" value="ECO:0007669"/>
    <property type="project" value="InterPro"/>
</dbReference>
<accession>A0A8J5HGB8</accession>
<dbReference type="EMBL" id="JACMSC010000006">
    <property type="protein sequence ID" value="KAG6516895.1"/>
    <property type="molecule type" value="Genomic_DNA"/>
</dbReference>
<dbReference type="Gene3D" id="1.10.8.60">
    <property type="match status" value="1"/>
</dbReference>
<dbReference type="InterPro" id="IPR012763">
    <property type="entry name" value="DNA_pol_III_sug/sutau_N"/>
</dbReference>
<gene>
    <name evidence="4" type="ORF">ZIOFF_020270</name>
</gene>
<dbReference type="InterPro" id="IPR027417">
    <property type="entry name" value="P-loop_NTPase"/>
</dbReference>
<dbReference type="GO" id="GO:0006261">
    <property type="term" value="P:DNA-templated DNA replication"/>
    <property type="evidence" value="ECO:0007669"/>
    <property type="project" value="TreeGrafter"/>
</dbReference>
<dbReference type="GO" id="GO:0005663">
    <property type="term" value="C:DNA replication factor C complex"/>
    <property type="evidence" value="ECO:0007669"/>
    <property type="project" value="TreeGrafter"/>
</dbReference>
<comment type="caution">
    <text evidence="4">The sequence shown here is derived from an EMBL/GenBank/DDBJ whole genome shotgun (WGS) entry which is preliminary data.</text>
</comment>
<sequence length="909" mass="100748">MSPLACHGETPEAENHTSLTSVTPPPPPPLDHTPPSDLAMASSPILFNPSVVAVSFFFIFFDSELTNALLLIEKKLSAGRASGWYESCKRMTETRRHSVDIPLSRTLVALKRVRSLRDPDTSSLSKIAALVDNIVLETSSCNGVIIGSTNGGSKQSLAQRDDIRQLQGAKLDPAKHSLSYFHPLVPDASATRSVKNACVHGSCSGNMCRSLDSKLMPSCTDCLEEELDLAHNDKFQQLEMIRSSSLKQPLYGGSYCSKEIDLMCNAETQCACSVGSCRRALCRKPIDPTTEECDLAFLKNATGVHNRHCSRVSKFDGLKHPSHVEVREFQLNSQFDKESVFGGSVPSEEETMSLIEKYKPKMFHELAGQSEVTQSLLDAILRRKIAPIYLFQGPRGTGKTSAARIFAAALNCHSHEERRPCGSCQDCKLVFTGRNRDVAELNASETNHQEWSKFLSESVLAPRSTRFKIFIIDECQLIERSIWSAIFKTMEKLSKHAVFIMITSELDKLPCVTLSLCQRYHFLKLKDHDIVSRLQKICMEEELEVEEEVLIFLAKESSGSLRNAIATLDQLALLGKRITSSLAFDLMGAISEAELLKLLQAALSSDTSSTVKRARELMSTGICPMKLTSQLAKIITDILSGGCGSVGSKSIAGASKEKLTNALKILVETEKQLRTSKDKSTWLTAALLQFNTGESFPPSRMNDSMVSQKFAHSTDDCKCLCTSPKESVESSTFCDNELSTLEKNYDEAEMKYIWHKTIENCQSKSLKSFLWKEGRLSSILVHEGSTLADVIFRDPDHALRAEEFREVIVASLESILSCNVDVRISLDPIVTVKASRKKSFRFLCCSSARQKAAYSSVKGTTLCGLQLCCRLPLDYQKQGSNKEINKLSSPRKKEKTCIMALLYFKSKNS</sequence>
<organism evidence="4 5">
    <name type="scientific">Zingiber officinale</name>
    <name type="common">Ginger</name>
    <name type="synonym">Amomum zingiber</name>
    <dbReference type="NCBI Taxonomy" id="94328"/>
    <lineage>
        <taxon>Eukaryota</taxon>
        <taxon>Viridiplantae</taxon>
        <taxon>Streptophyta</taxon>
        <taxon>Embryophyta</taxon>
        <taxon>Tracheophyta</taxon>
        <taxon>Spermatophyta</taxon>
        <taxon>Magnoliopsida</taxon>
        <taxon>Liliopsida</taxon>
        <taxon>Zingiberales</taxon>
        <taxon>Zingiberaceae</taxon>
        <taxon>Zingiber</taxon>
    </lineage>
</organism>
<dbReference type="Pfam" id="PF23007">
    <property type="entry name" value="DnaA_N-like_STI"/>
    <property type="match status" value="1"/>
</dbReference>